<dbReference type="PRINTS" id="PR00039">
    <property type="entry name" value="HTHLYSR"/>
</dbReference>
<protein>
    <submittedName>
        <fullName evidence="7">LysR family transcriptional regulator</fullName>
    </submittedName>
</protein>
<reference evidence="8" key="1">
    <citation type="journal article" date="2019" name="Int. J. Syst. Evol. Microbiol.">
        <title>The Global Catalogue of Microorganisms (GCM) 10K type strain sequencing project: providing services to taxonomists for standard genome sequencing and annotation.</title>
        <authorList>
            <consortium name="The Broad Institute Genomics Platform"/>
            <consortium name="The Broad Institute Genome Sequencing Center for Infectious Disease"/>
            <person name="Wu L."/>
            <person name="Ma J."/>
        </authorList>
    </citation>
    <scope>NUCLEOTIDE SEQUENCE [LARGE SCALE GENOMIC DNA]</scope>
    <source>
        <strain evidence="8">NBRC 102520</strain>
    </source>
</reference>
<evidence type="ECO:0000256" key="1">
    <source>
        <dbReference type="ARBA" id="ARBA00003502"/>
    </source>
</evidence>
<proteinExistence type="inferred from homology"/>
<organism evidence="7 8">
    <name type="scientific">Bradyrhizobium iriomotense</name>
    <dbReference type="NCBI Taxonomy" id="441950"/>
    <lineage>
        <taxon>Bacteria</taxon>
        <taxon>Pseudomonadati</taxon>
        <taxon>Pseudomonadota</taxon>
        <taxon>Alphaproteobacteria</taxon>
        <taxon>Hyphomicrobiales</taxon>
        <taxon>Nitrobacteraceae</taxon>
        <taxon>Bradyrhizobium</taxon>
    </lineage>
</organism>
<comment type="function">
    <text evidence="1">NodD regulates the expression of the nodABCFE genes which encode other nodulation proteins. NodD is also a negative regulator of its own expression. Binds flavonoids as inducers.</text>
</comment>
<evidence type="ECO:0000256" key="2">
    <source>
        <dbReference type="ARBA" id="ARBA00009437"/>
    </source>
</evidence>
<dbReference type="SUPFAM" id="SSF46785">
    <property type="entry name" value="Winged helix' DNA-binding domain"/>
    <property type="match status" value="1"/>
</dbReference>
<feature type="domain" description="HTH lysR-type" evidence="6">
    <location>
        <begin position="12"/>
        <end position="69"/>
    </location>
</feature>
<evidence type="ECO:0000259" key="6">
    <source>
        <dbReference type="PROSITE" id="PS50931"/>
    </source>
</evidence>
<dbReference type="InterPro" id="IPR036388">
    <property type="entry name" value="WH-like_DNA-bd_sf"/>
</dbReference>
<dbReference type="Pfam" id="PF00126">
    <property type="entry name" value="HTH_1"/>
    <property type="match status" value="1"/>
</dbReference>
<dbReference type="Proteomes" id="UP001156905">
    <property type="component" value="Unassembled WGS sequence"/>
</dbReference>
<keyword evidence="4" id="KW-0238">DNA-binding</keyword>
<keyword evidence="5" id="KW-0804">Transcription</keyword>
<dbReference type="EMBL" id="BSOW01000026">
    <property type="protein sequence ID" value="GLR89491.1"/>
    <property type="molecule type" value="Genomic_DNA"/>
</dbReference>
<dbReference type="InterPro" id="IPR050950">
    <property type="entry name" value="HTH-type_LysR_regulators"/>
</dbReference>
<comment type="caution">
    <text evidence="7">The sequence shown here is derived from an EMBL/GenBank/DDBJ whole genome shotgun (WGS) entry which is preliminary data.</text>
</comment>
<gene>
    <name evidence="7" type="ORF">GCM10007857_62040</name>
</gene>
<keyword evidence="3" id="KW-0805">Transcription regulation</keyword>
<evidence type="ECO:0000313" key="8">
    <source>
        <dbReference type="Proteomes" id="UP001156905"/>
    </source>
</evidence>
<keyword evidence="8" id="KW-1185">Reference proteome</keyword>
<sequence>MLTASDLLLRRLRMRHFQLLVLLGDLGSLRAAAASLNLTQPAASKMLAEVERTFGAPLFDRGRHGVEPNIFGRSAIRHARVMMAETEHAANELNAMRGGATTVVRVGAPSITDVVPKATVELMRLIPGTCVEIREGRARDLLKLLLDAELDCVLGALPSETLTNDPIEQLQSEVVFNDHICAVVAKTNPLSRKGRASWHDLSSQRWIAPPRNTPVRRAFMAGFLNNGLTPPQPVVEAVSPPTLGALIRLDRSLIGVARYGSARDSDAFPGTRIVEIVPKMTLPPICAILRRTSVQRPKAVVTFVEALKRAARSSRPRAT</sequence>
<evidence type="ECO:0000256" key="4">
    <source>
        <dbReference type="ARBA" id="ARBA00023125"/>
    </source>
</evidence>
<evidence type="ECO:0000256" key="3">
    <source>
        <dbReference type="ARBA" id="ARBA00023015"/>
    </source>
</evidence>
<evidence type="ECO:0000313" key="7">
    <source>
        <dbReference type="EMBL" id="GLR89491.1"/>
    </source>
</evidence>
<dbReference type="PROSITE" id="PS50931">
    <property type="entry name" value="HTH_LYSR"/>
    <property type="match status" value="1"/>
</dbReference>
<dbReference type="InterPro" id="IPR000847">
    <property type="entry name" value="LysR_HTH_N"/>
</dbReference>
<dbReference type="InterPro" id="IPR036390">
    <property type="entry name" value="WH_DNA-bd_sf"/>
</dbReference>
<dbReference type="SUPFAM" id="SSF53850">
    <property type="entry name" value="Periplasmic binding protein-like II"/>
    <property type="match status" value="1"/>
</dbReference>
<dbReference type="Gene3D" id="1.10.10.10">
    <property type="entry name" value="Winged helix-like DNA-binding domain superfamily/Winged helix DNA-binding domain"/>
    <property type="match status" value="1"/>
</dbReference>
<dbReference type="InterPro" id="IPR005119">
    <property type="entry name" value="LysR_subst-bd"/>
</dbReference>
<name>A0ABQ6B7N6_9BRAD</name>
<comment type="similarity">
    <text evidence="2">Belongs to the LysR transcriptional regulatory family.</text>
</comment>
<dbReference type="Pfam" id="PF03466">
    <property type="entry name" value="LysR_substrate"/>
    <property type="match status" value="1"/>
</dbReference>
<accession>A0ABQ6B7N6</accession>
<dbReference type="Gene3D" id="3.40.190.290">
    <property type="match status" value="1"/>
</dbReference>
<evidence type="ECO:0000256" key="5">
    <source>
        <dbReference type="ARBA" id="ARBA00023163"/>
    </source>
</evidence>
<dbReference type="PANTHER" id="PTHR30419:SF8">
    <property type="entry name" value="NITROGEN ASSIMILATION TRANSCRIPTIONAL ACTIVATOR-RELATED"/>
    <property type="match status" value="1"/>
</dbReference>
<dbReference type="PANTHER" id="PTHR30419">
    <property type="entry name" value="HTH-TYPE TRANSCRIPTIONAL REGULATOR YBHD"/>
    <property type="match status" value="1"/>
</dbReference>